<reference evidence="3" key="1">
    <citation type="journal article" date="2014" name="Int. J. Syst. Evol. Microbiol.">
        <title>Complete genome sequence of Corynebacterium casei LMG S-19264T (=DSM 44701T), isolated from a smear-ripened cheese.</title>
        <authorList>
            <consortium name="US DOE Joint Genome Institute (JGI-PGF)"/>
            <person name="Walter F."/>
            <person name="Albersmeier A."/>
            <person name="Kalinowski J."/>
            <person name="Ruckert C."/>
        </authorList>
    </citation>
    <scope>NUCLEOTIDE SEQUENCE</scope>
    <source>
        <strain evidence="3">KCTC 12719</strain>
    </source>
</reference>
<evidence type="ECO:0000259" key="2">
    <source>
        <dbReference type="PROSITE" id="PS50878"/>
    </source>
</evidence>
<keyword evidence="4" id="KW-1185">Reference proteome</keyword>
<comment type="similarity">
    <text evidence="1">Belongs to the bacterial reverse transcriptase family.</text>
</comment>
<evidence type="ECO:0000313" key="4">
    <source>
        <dbReference type="Proteomes" id="UP000610456"/>
    </source>
</evidence>
<proteinExistence type="inferred from homology"/>
<feature type="domain" description="Reverse transcriptase" evidence="2">
    <location>
        <begin position="50"/>
        <end position="304"/>
    </location>
</feature>
<reference evidence="3" key="2">
    <citation type="submission" date="2020-09" db="EMBL/GenBank/DDBJ databases">
        <authorList>
            <person name="Sun Q."/>
            <person name="Kim S."/>
        </authorList>
    </citation>
    <scope>NUCLEOTIDE SEQUENCE</scope>
    <source>
        <strain evidence="3">KCTC 12719</strain>
    </source>
</reference>
<dbReference type="RefSeq" id="WP_189606369.1">
    <property type="nucleotide sequence ID" value="NZ_BMXB01000028.1"/>
</dbReference>
<evidence type="ECO:0000256" key="1">
    <source>
        <dbReference type="ARBA" id="ARBA00034120"/>
    </source>
</evidence>
<dbReference type="Proteomes" id="UP000610456">
    <property type="component" value="Unassembled WGS sequence"/>
</dbReference>
<protein>
    <recommendedName>
        <fullName evidence="2">Reverse transcriptase domain-containing protein</fullName>
    </recommendedName>
</protein>
<dbReference type="AlphaFoldDB" id="A0A918SN35"/>
<evidence type="ECO:0000313" key="3">
    <source>
        <dbReference type="EMBL" id="GHA51518.1"/>
    </source>
</evidence>
<comment type="caution">
    <text evidence="3">The sequence shown here is derived from an EMBL/GenBank/DDBJ whole genome shotgun (WGS) entry which is preliminary data.</text>
</comment>
<dbReference type="PANTHER" id="PTHR34047:SF8">
    <property type="entry name" value="PROTEIN YKFC"/>
    <property type="match status" value="1"/>
</dbReference>
<dbReference type="PROSITE" id="PS50878">
    <property type="entry name" value="RT_POL"/>
    <property type="match status" value="1"/>
</dbReference>
<organism evidence="3 4">
    <name type="scientific">Salinimicrobium marinum</name>
    <dbReference type="NCBI Taxonomy" id="680283"/>
    <lineage>
        <taxon>Bacteria</taxon>
        <taxon>Pseudomonadati</taxon>
        <taxon>Bacteroidota</taxon>
        <taxon>Flavobacteriia</taxon>
        <taxon>Flavobacteriales</taxon>
        <taxon>Flavobacteriaceae</taxon>
        <taxon>Salinimicrobium</taxon>
    </lineage>
</organism>
<dbReference type="InterPro" id="IPR000477">
    <property type="entry name" value="RT_dom"/>
</dbReference>
<name>A0A918SN35_9FLAO</name>
<sequence>MNQYSRFLSLENFEIAFYRLKTAQRNLYKTIYYPDLKIFETFLESNLRTLINQIESSTYSPEKSNKLFIPKKNELVRPLSVLKFTDLIVYQAIANVVADVTYDQTAPLYSRKIFGNIPNITSAPEEDRIFFYKPWKASWKDFSKRSIKYFKEGYEYLSEFDIASFFDTIDHQILLEILNLKYSVDDNVLILLGKCLETWTADYNHKGFHSKHGIPQGPISSPLFADIYLMYLDEEITSKKLDIQYLRYVDDIRIFSKNVRTSRKAIAALDLISRDIGLIPQGHKIKTKKILDIEKELKTQNNSFSAITKEYRKNTEGKEKNSIKSKTHRKLKTRFIDCFEEDDSKRKEDYLDKTVISFSLFKLNKDDDVKKLIISNYELLLTHFDTILFYLKKHYDGDQEVISFLEAILIDEDILFHHIIALIFKWFPNLQFNEKVFGTYATQTNRNWLVRYFMVDWLYQNKKTDLFEILLNENNNNYFIKRKINEYKFILSGDLTFKKYFTIKLLQEKNDILALQGLYLSLRNLMIFLDIEYSNDLNSYVKAIKGGDFDDFITKTLKEEYKIQNSETFFNRNIWSSDETYKELNDNLIAYEKFRFSEPAIAILNLNNFNNLCFDTICARLKIKKAANEFGVNLNAKIIEEDFPKTNRYWEEINSKRNQRTDAHPYDRFGKIRVKIKREELIKLHHKQLEALQEICNYRNY</sequence>
<dbReference type="SUPFAM" id="SSF56672">
    <property type="entry name" value="DNA/RNA polymerases"/>
    <property type="match status" value="1"/>
</dbReference>
<gene>
    <name evidence="3" type="ORF">GCM10007103_35010</name>
</gene>
<dbReference type="InterPro" id="IPR043502">
    <property type="entry name" value="DNA/RNA_pol_sf"/>
</dbReference>
<dbReference type="Pfam" id="PF00078">
    <property type="entry name" value="RVT_1"/>
    <property type="match status" value="1"/>
</dbReference>
<accession>A0A918SN35</accession>
<dbReference type="InterPro" id="IPR051083">
    <property type="entry name" value="GrpII_Intron_Splice-Mob/Def"/>
</dbReference>
<dbReference type="PANTHER" id="PTHR34047">
    <property type="entry name" value="NUCLEAR INTRON MATURASE 1, MITOCHONDRIAL-RELATED"/>
    <property type="match status" value="1"/>
</dbReference>
<dbReference type="EMBL" id="BMXB01000028">
    <property type="protein sequence ID" value="GHA51518.1"/>
    <property type="molecule type" value="Genomic_DNA"/>
</dbReference>